<accession>A0A0P0W0U1</accession>
<evidence type="ECO:0000313" key="1">
    <source>
        <dbReference type="EMBL" id="BAS85534.1"/>
    </source>
</evidence>
<gene>
    <name evidence="1" type="ordered locus">Os03g0653300</name>
    <name evidence="1" type="ORF">OSNPB_030653300</name>
</gene>
<organism evidence="1 2">
    <name type="scientific">Oryza sativa subsp. japonica</name>
    <name type="common">Rice</name>
    <dbReference type="NCBI Taxonomy" id="39947"/>
    <lineage>
        <taxon>Eukaryota</taxon>
        <taxon>Viridiplantae</taxon>
        <taxon>Streptophyta</taxon>
        <taxon>Embryophyta</taxon>
        <taxon>Tracheophyta</taxon>
        <taxon>Spermatophyta</taxon>
        <taxon>Magnoliopsida</taxon>
        <taxon>Liliopsida</taxon>
        <taxon>Poales</taxon>
        <taxon>Poaceae</taxon>
        <taxon>BOP clade</taxon>
        <taxon>Oryzoideae</taxon>
        <taxon>Oryzeae</taxon>
        <taxon>Oryzinae</taxon>
        <taxon>Oryza</taxon>
        <taxon>Oryza sativa</taxon>
    </lineage>
</organism>
<reference evidence="1 2" key="2">
    <citation type="journal article" date="2013" name="Plant Cell Physiol.">
        <title>Rice Annotation Project Database (RAP-DB): an integrative and interactive database for rice genomics.</title>
        <authorList>
            <person name="Sakai H."/>
            <person name="Lee S.S."/>
            <person name="Tanaka T."/>
            <person name="Numa H."/>
            <person name="Kim J."/>
            <person name="Kawahara Y."/>
            <person name="Wakimoto H."/>
            <person name="Yang C.C."/>
            <person name="Iwamoto M."/>
            <person name="Abe T."/>
            <person name="Yamada Y."/>
            <person name="Muto A."/>
            <person name="Inokuchi H."/>
            <person name="Ikemura T."/>
            <person name="Matsumoto T."/>
            <person name="Sasaki T."/>
            <person name="Itoh T."/>
        </authorList>
    </citation>
    <scope>NUCLEOTIDE SEQUENCE [LARGE SCALE GENOMIC DNA]</scope>
    <source>
        <strain evidence="2">cv. Nipponbare</strain>
    </source>
</reference>
<proteinExistence type="predicted"/>
<keyword evidence="2" id="KW-1185">Reference proteome</keyword>
<dbReference type="AlphaFoldDB" id="A0A0P0W0U1"/>
<evidence type="ECO:0000313" key="2">
    <source>
        <dbReference type="Proteomes" id="UP000059680"/>
    </source>
</evidence>
<dbReference type="Proteomes" id="UP000059680">
    <property type="component" value="Chromosome 3"/>
</dbReference>
<dbReference type="STRING" id="39947.A0A0P0W0U1"/>
<dbReference type="PANTHER" id="PTHR34591">
    <property type="entry name" value="OS03G0653100 PROTEIN-RELATED"/>
    <property type="match status" value="1"/>
</dbReference>
<dbReference type="EMBL" id="AP014959">
    <property type="protein sequence ID" value="BAS85534.1"/>
    <property type="molecule type" value="Genomic_DNA"/>
</dbReference>
<dbReference type="PaxDb" id="39947-A0A0P0W0U1"/>
<reference evidence="1 2" key="3">
    <citation type="journal article" date="2013" name="Rice">
        <title>Improvement of the Oryza sativa Nipponbare reference genome using next generation sequence and optical map data.</title>
        <authorList>
            <person name="Kawahara Y."/>
            <person name="de la Bastide M."/>
            <person name="Hamilton J.P."/>
            <person name="Kanamori H."/>
            <person name="McCombie W.R."/>
            <person name="Ouyang S."/>
            <person name="Schwartz D.C."/>
            <person name="Tanaka T."/>
            <person name="Wu J."/>
            <person name="Zhou S."/>
            <person name="Childs K.L."/>
            <person name="Davidson R.M."/>
            <person name="Lin H."/>
            <person name="Quesada-Ocampo L."/>
            <person name="Vaillancourt B."/>
            <person name="Sakai H."/>
            <person name="Lee S.S."/>
            <person name="Kim J."/>
            <person name="Numa H."/>
            <person name="Itoh T."/>
            <person name="Buell C.R."/>
            <person name="Matsumoto T."/>
        </authorList>
    </citation>
    <scope>NUCLEOTIDE SEQUENCE [LARGE SCALE GENOMIC DNA]</scope>
    <source>
        <strain evidence="2">cv. Nipponbare</strain>
    </source>
</reference>
<sequence>MEVMDEPPAARGDEVMLPEDVLAEILRRLTLAASPRREALAQTGILPIDSRRLLRAELLPLSLAGIFIDFNGLMFSEFFSRPSPTMISGVLDILPLKKRGCL</sequence>
<name>A0A0P0W0U1_ORYSJ</name>
<dbReference type="InParanoid" id="A0A0P0W0U1"/>
<protein>
    <submittedName>
        <fullName evidence="1">Os03g0653300 protein</fullName>
    </submittedName>
</protein>
<reference evidence="2" key="1">
    <citation type="journal article" date="2005" name="Nature">
        <title>The map-based sequence of the rice genome.</title>
        <authorList>
            <consortium name="International rice genome sequencing project (IRGSP)"/>
            <person name="Matsumoto T."/>
            <person name="Wu J."/>
            <person name="Kanamori H."/>
            <person name="Katayose Y."/>
            <person name="Fujisawa M."/>
            <person name="Namiki N."/>
            <person name="Mizuno H."/>
            <person name="Yamamoto K."/>
            <person name="Antonio B.A."/>
            <person name="Baba T."/>
            <person name="Sakata K."/>
            <person name="Nagamura Y."/>
            <person name="Aoki H."/>
            <person name="Arikawa K."/>
            <person name="Arita K."/>
            <person name="Bito T."/>
            <person name="Chiden Y."/>
            <person name="Fujitsuka N."/>
            <person name="Fukunaka R."/>
            <person name="Hamada M."/>
            <person name="Harada C."/>
            <person name="Hayashi A."/>
            <person name="Hijishita S."/>
            <person name="Honda M."/>
            <person name="Hosokawa S."/>
            <person name="Ichikawa Y."/>
            <person name="Idonuma A."/>
            <person name="Iijima M."/>
            <person name="Ikeda M."/>
            <person name="Ikeno M."/>
            <person name="Ito K."/>
            <person name="Ito S."/>
            <person name="Ito T."/>
            <person name="Ito Y."/>
            <person name="Ito Y."/>
            <person name="Iwabuchi A."/>
            <person name="Kamiya K."/>
            <person name="Karasawa W."/>
            <person name="Kurita K."/>
            <person name="Katagiri S."/>
            <person name="Kikuta A."/>
            <person name="Kobayashi H."/>
            <person name="Kobayashi N."/>
            <person name="Machita K."/>
            <person name="Maehara T."/>
            <person name="Masukawa M."/>
            <person name="Mizubayashi T."/>
            <person name="Mukai Y."/>
            <person name="Nagasaki H."/>
            <person name="Nagata Y."/>
            <person name="Naito S."/>
            <person name="Nakashima M."/>
            <person name="Nakama Y."/>
            <person name="Nakamichi Y."/>
            <person name="Nakamura M."/>
            <person name="Meguro A."/>
            <person name="Negishi M."/>
            <person name="Ohta I."/>
            <person name="Ohta T."/>
            <person name="Okamoto M."/>
            <person name="Ono N."/>
            <person name="Saji S."/>
            <person name="Sakaguchi M."/>
            <person name="Sakai K."/>
            <person name="Shibata M."/>
            <person name="Shimokawa T."/>
            <person name="Song J."/>
            <person name="Takazaki Y."/>
            <person name="Terasawa K."/>
            <person name="Tsugane M."/>
            <person name="Tsuji K."/>
            <person name="Ueda S."/>
            <person name="Waki K."/>
            <person name="Yamagata H."/>
            <person name="Yamamoto M."/>
            <person name="Yamamoto S."/>
            <person name="Yamane H."/>
            <person name="Yoshiki S."/>
            <person name="Yoshihara R."/>
            <person name="Yukawa K."/>
            <person name="Zhong H."/>
            <person name="Yano M."/>
            <person name="Yuan Q."/>
            <person name="Ouyang S."/>
            <person name="Liu J."/>
            <person name="Jones K.M."/>
            <person name="Gansberger K."/>
            <person name="Moffat K."/>
            <person name="Hill J."/>
            <person name="Bera J."/>
            <person name="Fadrosh D."/>
            <person name="Jin S."/>
            <person name="Johri S."/>
            <person name="Kim M."/>
            <person name="Overton L."/>
            <person name="Reardon M."/>
            <person name="Tsitrin T."/>
            <person name="Vuong H."/>
            <person name="Weaver B."/>
            <person name="Ciecko A."/>
            <person name="Tallon L."/>
            <person name="Jackson J."/>
            <person name="Pai G."/>
            <person name="Aken S.V."/>
            <person name="Utterback T."/>
            <person name="Reidmuller S."/>
            <person name="Feldblyum T."/>
            <person name="Hsiao J."/>
            <person name="Zismann V."/>
            <person name="Iobst S."/>
            <person name="de Vazeille A.R."/>
            <person name="Buell C.R."/>
            <person name="Ying K."/>
            <person name="Li Y."/>
            <person name="Lu T."/>
            <person name="Huang Y."/>
            <person name="Zhao Q."/>
            <person name="Feng Q."/>
            <person name="Zhang L."/>
            <person name="Zhu J."/>
            <person name="Weng Q."/>
            <person name="Mu J."/>
            <person name="Lu Y."/>
            <person name="Fan D."/>
            <person name="Liu Y."/>
            <person name="Guan J."/>
            <person name="Zhang Y."/>
            <person name="Yu S."/>
            <person name="Liu X."/>
            <person name="Zhang Y."/>
            <person name="Hong G."/>
            <person name="Han B."/>
            <person name="Choisne N."/>
            <person name="Demange N."/>
            <person name="Orjeda G."/>
            <person name="Samain S."/>
            <person name="Cattolico L."/>
            <person name="Pelletier E."/>
            <person name="Couloux A."/>
            <person name="Segurens B."/>
            <person name="Wincker P."/>
            <person name="D'Hont A."/>
            <person name="Scarpelli C."/>
            <person name="Weissenbach J."/>
            <person name="Salanoubat M."/>
            <person name="Quetier F."/>
            <person name="Yu Y."/>
            <person name="Kim H.R."/>
            <person name="Rambo T."/>
            <person name="Currie J."/>
            <person name="Collura K."/>
            <person name="Luo M."/>
            <person name="Yang T."/>
            <person name="Ammiraju J.S.S."/>
            <person name="Engler F."/>
            <person name="Soderlund C."/>
            <person name="Wing R.A."/>
            <person name="Palmer L.E."/>
            <person name="de la Bastide M."/>
            <person name="Spiegel L."/>
            <person name="Nascimento L."/>
            <person name="Zutavern T."/>
            <person name="O'Shaughnessy A."/>
            <person name="Dike S."/>
            <person name="Dedhia N."/>
            <person name="Preston R."/>
            <person name="Balija V."/>
            <person name="McCombie W.R."/>
            <person name="Chow T."/>
            <person name="Chen H."/>
            <person name="Chung M."/>
            <person name="Chen C."/>
            <person name="Shaw J."/>
            <person name="Wu H."/>
            <person name="Hsiao K."/>
            <person name="Chao Y."/>
            <person name="Chu M."/>
            <person name="Cheng C."/>
            <person name="Hour A."/>
            <person name="Lee P."/>
            <person name="Lin S."/>
            <person name="Lin Y."/>
            <person name="Liou J."/>
            <person name="Liu S."/>
            <person name="Hsing Y."/>
            <person name="Raghuvanshi S."/>
            <person name="Mohanty A."/>
            <person name="Bharti A.K."/>
            <person name="Gaur A."/>
            <person name="Gupta V."/>
            <person name="Kumar D."/>
            <person name="Ravi V."/>
            <person name="Vij S."/>
            <person name="Kapur A."/>
            <person name="Khurana P."/>
            <person name="Khurana P."/>
            <person name="Khurana J.P."/>
            <person name="Tyagi A.K."/>
            <person name="Gaikwad K."/>
            <person name="Singh A."/>
            <person name="Dalal V."/>
            <person name="Srivastava S."/>
            <person name="Dixit A."/>
            <person name="Pal A.K."/>
            <person name="Ghazi I.A."/>
            <person name="Yadav M."/>
            <person name="Pandit A."/>
            <person name="Bhargava A."/>
            <person name="Sureshbabu K."/>
            <person name="Batra K."/>
            <person name="Sharma T.R."/>
            <person name="Mohapatra T."/>
            <person name="Singh N.K."/>
            <person name="Messing J."/>
            <person name="Nelson A.B."/>
            <person name="Fuks G."/>
            <person name="Kavchok S."/>
            <person name="Keizer G."/>
            <person name="Linton E."/>
            <person name="Llaca V."/>
            <person name="Song R."/>
            <person name="Tanyolac B."/>
            <person name="Young S."/>
            <person name="Ho-Il K."/>
            <person name="Hahn J.H."/>
            <person name="Sangsakoo G."/>
            <person name="Vanavichit A."/>
            <person name="de Mattos Luiz.A.T."/>
            <person name="Zimmer P.D."/>
            <person name="Malone G."/>
            <person name="Dellagostin O."/>
            <person name="de Oliveira A.C."/>
            <person name="Bevan M."/>
            <person name="Bancroft I."/>
            <person name="Minx P."/>
            <person name="Cordum H."/>
            <person name="Wilson R."/>
            <person name="Cheng Z."/>
            <person name="Jin W."/>
            <person name="Jiang J."/>
            <person name="Leong S.A."/>
            <person name="Iwama H."/>
            <person name="Gojobori T."/>
            <person name="Itoh T."/>
            <person name="Niimura Y."/>
            <person name="Fujii Y."/>
            <person name="Habara T."/>
            <person name="Sakai H."/>
            <person name="Sato Y."/>
            <person name="Wilson G."/>
            <person name="Kumar K."/>
            <person name="McCouch S."/>
            <person name="Juretic N."/>
            <person name="Hoen D."/>
            <person name="Wright S."/>
            <person name="Bruskiewich R."/>
            <person name="Bureau T."/>
            <person name="Miyao A."/>
            <person name="Hirochika H."/>
            <person name="Nishikawa T."/>
            <person name="Kadowaki K."/>
            <person name="Sugiura M."/>
            <person name="Burr B."/>
            <person name="Sasaki T."/>
        </authorList>
    </citation>
    <scope>NUCLEOTIDE SEQUENCE [LARGE SCALE GENOMIC DNA]</scope>
    <source>
        <strain evidence="2">cv. Nipponbare</strain>
    </source>
</reference>